<keyword evidence="1" id="KW-0812">Transmembrane</keyword>
<dbReference type="RefSeq" id="WP_048098584.1">
    <property type="nucleotide sequence ID" value="NZ_JFZT01000015.1"/>
</dbReference>
<evidence type="ECO:0000256" key="1">
    <source>
        <dbReference type="SAM" id="Phobius"/>
    </source>
</evidence>
<keyword evidence="1" id="KW-0472">Membrane</keyword>
<gene>
    <name evidence="2" type="ORF">CM19_01170</name>
</gene>
<reference evidence="2 3" key="1">
    <citation type="submission" date="2014-03" db="EMBL/GenBank/DDBJ databases">
        <title>Draft genome sequence of the novel thermoacidophilic archaea Acidianus copahuensis ALE1 strain, isolated from Copahue volcanic area in Neuquen Argentina.</title>
        <authorList>
            <person name="Urbieta M.S."/>
            <person name="Rascovan N."/>
            <person name="Castro C."/>
            <person name="Revale S."/>
            <person name="Giaveno M.A."/>
            <person name="Vazquez M.P."/>
            <person name="Donati E.R."/>
        </authorList>
    </citation>
    <scope>NUCLEOTIDE SEQUENCE [LARGE SCALE GENOMIC DNA]</scope>
    <source>
        <strain evidence="2 3">ALE1</strain>
    </source>
</reference>
<dbReference type="EMBL" id="JFZT01000015">
    <property type="protein sequence ID" value="EZQ11347.1"/>
    <property type="molecule type" value="Genomic_DNA"/>
</dbReference>
<sequence length="309" mass="34021">MKWIFLLIILLPLPAYGGNILLHYPRSVLYGEKFSISFQVFTNEIQGTDFQYITPGVIISSNESHLTLTGNPGDFAVFKTNVSSLTARELVISFSGDIPTLGGNPGPVLYEGIDPHASDISQSNFYAVLVSMTGVLWVHNYTGWHSVLGGLPSVKEGNYSAVFKDVNGYTCVPYVVVNGSKYVVDYLTDIPWNFSFAGFRVDINTVIFNDFNVITTENVPYVVFINGREAISGNATFGEGEIHLTASGNMVVNITFPTLHEYRIINVGVRSNEVKEVMPTIPLVLIAISTIIIGIGIWRNRGIGKQREK</sequence>
<keyword evidence="1" id="KW-1133">Transmembrane helix</keyword>
<name>A0A031LSI3_9CREN</name>
<organism evidence="2 3">
    <name type="scientific">Candidatus Acidianus copahuensis</name>
    <dbReference type="NCBI Taxonomy" id="1160895"/>
    <lineage>
        <taxon>Archaea</taxon>
        <taxon>Thermoproteota</taxon>
        <taxon>Thermoprotei</taxon>
        <taxon>Sulfolobales</taxon>
        <taxon>Sulfolobaceae</taxon>
        <taxon>Acidianus</taxon>
    </lineage>
</organism>
<dbReference type="AlphaFoldDB" id="A0A031LSI3"/>
<keyword evidence="3" id="KW-1185">Reference proteome</keyword>
<feature type="transmembrane region" description="Helical" evidence="1">
    <location>
        <begin position="280"/>
        <end position="298"/>
    </location>
</feature>
<proteinExistence type="predicted"/>
<accession>A0A031LSI3</accession>
<dbReference type="OrthoDB" id="41698at2157"/>
<protein>
    <submittedName>
        <fullName evidence="2">Uncharacterized protein</fullName>
    </submittedName>
</protein>
<dbReference type="Proteomes" id="UP000024332">
    <property type="component" value="Unassembled WGS sequence"/>
</dbReference>
<comment type="caution">
    <text evidence="2">The sequence shown here is derived from an EMBL/GenBank/DDBJ whole genome shotgun (WGS) entry which is preliminary data.</text>
</comment>
<evidence type="ECO:0000313" key="3">
    <source>
        <dbReference type="Proteomes" id="UP000024332"/>
    </source>
</evidence>
<evidence type="ECO:0000313" key="2">
    <source>
        <dbReference type="EMBL" id="EZQ11347.1"/>
    </source>
</evidence>